<organism evidence="7 8">
    <name type="scientific">Actinomadura rudentiformis</name>
    <dbReference type="NCBI Taxonomy" id="359158"/>
    <lineage>
        <taxon>Bacteria</taxon>
        <taxon>Bacillati</taxon>
        <taxon>Actinomycetota</taxon>
        <taxon>Actinomycetes</taxon>
        <taxon>Streptosporangiales</taxon>
        <taxon>Thermomonosporaceae</taxon>
        <taxon>Actinomadura</taxon>
    </lineage>
</organism>
<dbReference type="GO" id="GO:0016887">
    <property type="term" value="F:ATP hydrolysis activity"/>
    <property type="evidence" value="ECO:0007669"/>
    <property type="project" value="InterPro"/>
</dbReference>
<name>A0A6H9Y6Y1_9ACTN</name>
<keyword evidence="4 7" id="KW-0067">ATP-binding</keyword>
<dbReference type="SMART" id="SM00382">
    <property type="entry name" value="AAA"/>
    <property type="match status" value="1"/>
</dbReference>
<dbReference type="SUPFAM" id="SSF52540">
    <property type="entry name" value="P-loop containing nucleoside triphosphate hydrolases"/>
    <property type="match status" value="1"/>
</dbReference>
<dbReference type="EMBL" id="WBMT01000031">
    <property type="protein sequence ID" value="KAB2340184.1"/>
    <property type="molecule type" value="Genomic_DNA"/>
</dbReference>
<dbReference type="InterPro" id="IPR003439">
    <property type="entry name" value="ABC_transporter-like_ATP-bd"/>
</dbReference>
<keyword evidence="8" id="KW-1185">Reference proteome</keyword>
<evidence type="ECO:0000259" key="6">
    <source>
        <dbReference type="PROSITE" id="PS50893"/>
    </source>
</evidence>
<reference evidence="7 8" key="1">
    <citation type="submission" date="2019-09" db="EMBL/GenBank/DDBJ databases">
        <title>Actinomadura physcomitrii sp. nov., a novel actinomycete isolated from moss [Physcomitrium sphaericum (Ludw) Fuernr].</title>
        <authorList>
            <person name="Zhuang X."/>
            <person name="Liu C."/>
        </authorList>
    </citation>
    <scope>NUCLEOTIDE SEQUENCE [LARGE SCALE GENOMIC DNA]</scope>
    <source>
        <strain evidence="7 8">HMC1</strain>
    </source>
</reference>
<dbReference type="AlphaFoldDB" id="A0A6H9Y6Y1"/>
<evidence type="ECO:0000313" key="8">
    <source>
        <dbReference type="Proteomes" id="UP000468735"/>
    </source>
</evidence>
<dbReference type="PANTHER" id="PTHR43820">
    <property type="entry name" value="HIGH-AFFINITY BRANCHED-CHAIN AMINO ACID TRANSPORT ATP-BINDING PROTEIN LIVF"/>
    <property type="match status" value="1"/>
</dbReference>
<dbReference type="InterPro" id="IPR027417">
    <property type="entry name" value="P-loop_NTPase"/>
</dbReference>
<dbReference type="CDD" id="cd03224">
    <property type="entry name" value="ABC_TM1139_LivF_branched"/>
    <property type="match status" value="1"/>
</dbReference>
<dbReference type="PANTHER" id="PTHR43820:SF4">
    <property type="entry name" value="HIGH-AFFINITY BRANCHED-CHAIN AMINO ACID TRANSPORT ATP-BINDING PROTEIN LIVF"/>
    <property type="match status" value="1"/>
</dbReference>
<keyword evidence="3" id="KW-0547">Nucleotide-binding</keyword>
<gene>
    <name evidence="7" type="ORF">F8566_45820</name>
</gene>
<evidence type="ECO:0000256" key="1">
    <source>
        <dbReference type="ARBA" id="ARBA00005417"/>
    </source>
</evidence>
<dbReference type="Proteomes" id="UP000468735">
    <property type="component" value="Unassembled WGS sequence"/>
</dbReference>
<keyword evidence="5" id="KW-0029">Amino-acid transport</keyword>
<dbReference type="OrthoDB" id="5179231at2"/>
<keyword evidence="2" id="KW-0813">Transport</keyword>
<sequence length="246" mass="26446">MTNSLAVRDLKAGYDGTTVLDGVDFTVPTGTVVALLGRNGVGKSTFLHTVMGMVKPYSGSVLVDGRELAGSPAHVAARHGVAIVPQGRRVFAPLTVEENLHIAAGHKHGLKRGRSPGREPGRWTVARIYELMPRLAERRSNRGDQLSGGEQQMLAIGRALLRDPRLLLLDEPSDGLAPAVIDQVAEVLAGLRGEGIASVLVEQDLHLAFRLADEVAVMQKGRIVHRSSTREFRTDRDRAHALLGVG</sequence>
<feature type="domain" description="ABC transporter" evidence="6">
    <location>
        <begin position="5"/>
        <end position="245"/>
    </location>
</feature>
<proteinExistence type="inferred from homology"/>
<evidence type="ECO:0000256" key="2">
    <source>
        <dbReference type="ARBA" id="ARBA00022448"/>
    </source>
</evidence>
<evidence type="ECO:0000256" key="4">
    <source>
        <dbReference type="ARBA" id="ARBA00022840"/>
    </source>
</evidence>
<dbReference type="InterPro" id="IPR003593">
    <property type="entry name" value="AAA+_ATPase"/>
</dbReference>
<dbReference type="InterPro" id="IPR052156">
    <property type="entry name" value="BCAA_Transport_ATP-bd_LivF"/>
</dbReference>
<protein>
    <submittedName>
        <fullName evidence="7">ABC transporter ATP-binding protein</fullName>
    </submittedName>
</protein>
<comment type="similarity">
    <text evidence="1">Belongs to the ABC transporter superfamily.</text>
</comment>
<dbReference type="PROSITE" id="PS00211">
    <property type="entry name" value="ABC_TRANSPORTER_1"/>
    <property type="match status" value="1"/>
</dbReference>
<dbReference type="Pfam" id="PF00005">
    <property type="entry name" value="ABC_tran"/>
    <property type="match status" value="1"/>
</dbReference>
<dbReference type="PROSITE" id="PS50893">
    <property type="entry name" value="ABC_TRANSPORTER_2"/>
    <property type="match status" value="1"/>
</dbReference>
<dbReference type="Gene3D" id="3.40.50.300">
    <property type="entry name" value="P-loop containing nucleotide triphosphate hydrolases"/>
    <property type="match status" value="1"/>
</dbReference>
<dbReference type="GO" id="GO:0005524">
    <property type="term" value="F:ATP binding"/>
    <property type="evidence" value="ECO:0007669"/>
    <property type="project" value="UniProtKB-KW"/>
</dbReference>
<dbReference type="GO" id="GO:0015658">
    <property type="term" value="F:branched-chain amino acid transmembrane transporter activity"/>
    <property type="evidence" value="ECO:0007669"/>
    <property type="project" value="TreeGrafter"/>
</dbReference>
<evidence type="ECO:0000256" key="3">
    <source>
        <dbReference type="ARBA" id="ARBA00022741"/>
    </source>
</evidence>
<evidence type="ECO:0000256" key="5">
    <source>
        <dbReference type="ARBA" id="ARBA00022970"/>
    </source>
</evidence>
<dbReference type="RefSeq" id="WP_151570053.1">
    <property type="nucleotide sequence ID" value="NZ_WBMT01000031.1"/>
</dbReference>
<dbReference type="InterPro" id="IPR017871">
    <property type="entry name" value="ABC_transporter-like_CS"/>
</dbReference>
<dbReference type="GO" id="GO:0015807">
    <property type="term" value="P:L-amino acid transport"/>
    <property type="evidence" value="ECO:0007669"/>
    <property type="project" value="TreeGrafter"/>
</dbReference>
<comment type="caution">
    <text evidence="7">The sequence shown here is derived from an EMBL/GenBank/DDBJ whole genome shotgun (WGS) entry which is preliminary data.</text>
</comment>
<evidence type="ECO:0000313" key="7">
    <source>
        <dbReference type="EMBL" id="KAB2340184.1"/>
    </source>
</evidence>
<accession>A0A6H9Y6Y1</accession>